<feature type="chain" id="PRO_5040492892" evidence="2">
    <location>
        <begin position="17"/>
        <end position="233"/>
    </location>
</feature>
<proteinExistence type="predicted"/>
<evidence type="ECO:0000256" key="2">
    <source>
        <dbReference type="SAM" id="SignalP"/>
    </source>
</evidence>
<accession>A0A9P7MB66</accession>
<dbReference type="AlphaFoldDB" id="A0A9P7MB66"/>
<dbReference type="EMBL" id="SRPO01000229">
    <property type="protein sequence ID" value="KAG5936127.1"/>
    <property type="molecule type" value="Genomic_DNA"/>
</dbReference>
<dbReference type="Proteomes" id="UP000706124">
    <property type="component" value="Unassembled WGS sequence"/>
</dbReference>
<protein>
    <submittedName>
        <fullName evidence="3">Uncharacterized protein</fullName>
    </submittedName>
</protein>
<gene>
    <name evidence="3" type="ORF">E4U60_002749</name>
</gene>
<feature type="compositionally biased region" description="Polar residues" evidence="1">
    <location>
        <begin position="121"/>
        <end position="135"/>
    </location>
</feature>
<evidence type="ECO:0000256" key="1">
    <source>
        <dbReference type="SAM" id="MobiDB-lite"/>
    </source>
</evidence>
<keyword evidence="2" id="KW-0732">Signal</keyword>
<feature type="signal peptide" evidence="2">
    <location>
        <begin position="1"/>
        <end position="16"/>
    </location>
</feature>
<keyword evidence="4" id="KW-1185">Reference proteome</keyword>
<name>A0A9P7MB66_9HYPO</name>
<feature type="compositionally biased region" description="Low complexity" evidence="1">
    <location>
        <begin position="136"/>
        <end position="154"/>
    </location>
</feature>
<comment type="caution">
    <text evidence="3">The sequence shown here is derived from an EMBL/GenBank/DDBJ whole genome shotgun (WGS) entry which is preliminary data.</text>
</comment>
<organism evidence="3 4">
    <name type="scientific">Claviceps pazoutovae</name>
    <dbReference type="NCBI Taxonomy" id="1649127"/>
    <lineage>
        <taxon>Eukaryota</taxon>
        <taxon>Fungi</taxon>
        <taxon>Dikarya</taxon>
        <taxon>Ascomycota</taxon>
        <taxon>Pezizomycotina</taxon>
        <taxon>Sordariomycetes</taxon>
        <taxon>Hypocreomycetidae</taxon>
        <taxon>Hypocreales</taxon>
        <taxon>Clavicipitaceae</taxon>
        <taxon>Claviceps</taxon>
    </lineage>
</organism>
<evidence type="ECO:0000313" key="4">
    <source>
        <dbReference type="Proteomes" id="UP000706124"/>
    </source>
</evidence>
<feature type="compositionally biased region" description="Low complexity" evidence="1">
    <location>
        <begin position="179"/>
        <end position="193"/>
    </location>
</feature>
<evidence type="ECO:0000313" key="3">
    <source>
        <dbReference type="EMBL" id="KAG5936127.1"/>
    </source>
</evidence>
<sequence length="233" mass="23780">MMAFLALGLGAHFAAAALTIITVTATTTTTTTTTVSACAASCYPAPSIPGQDQIQRPFGDQPRTPLLASARPVGNFLPTIVLPAPAIPSSAAVEDADGGSTSSTFSASVTILFDASTAGTVATSRQDDTQTVVSPTTFVTGTRGSSTSSEEGLSQYADPTSEVPSYEVDPPSYAESEVPSYGEEPPSASGPPGYEEPPDYAEPPEYAEPPLYSVPSSQAAFPSDAGSYHVKSA</sequence>
<feature type="region of interest" description="Disordered" evidence="1">
    <location>
        <begin position="121"/>
        <end position="233"/>
    </location>
</feature>
<reference evidence="3 4" key="1">
    <citation type="journal article" date="2020" name="bioRxiv">
        <title>Whole genome comparisons of ergot fungi reveals the divergence and evolution of species within the genus Claviceps are the result of varying mechanisms driving genome evolution and host range expansion.</title>
        <authorList>
            <person name="Wyka S.A."/>
            <person name="Mondo S.J."/>
            <person name="Liu M."/>
            <person name="Dettman J."/>
            <person name="Nalam V."/>
            <person name="Broders K.D."/>
        </authorList>
    </citation>
    <scope>NUCLEOTIDE SEQUENCE [LARGE SCALE GENOMIC DNA]</scope>
    <source>
        <strain evidence="3 4">CCC 1485</strain>
    </source>
</reference>
<dbReference type="OrthoDB" id="4961010at2759"/>